<dbReference type="InterPro" id="IPR025644">
    <property type="entry name" value="DUF4344"/>
</dbReference>
<organism evidence="2 3">
    <name type="scientific">Ciceribacter naphthalenivorans</name>
    <dbReference type="NCBI Taxonomy" id="1118451"/>
    <lineage>
        <taxon>Bacteria</taxon>
        <taxon>Pseudomonadati</taxon>
        <taxon>Pseudomonadota</taxon>
        <taxon>Alphaproteobacteria</taxon>
        <taxon>Hyphomicrobiales</taxon>
        <taxon>Rhizobiaceae</taxon>
        <taxon>Ciceribacter</taxon>
    </lineage>
</organism>
<keyword evidence="3" id="KW-1185">Reference proteome</keyword>
<feature type="signal peptide" evidence="1">
    <location>
        <begin position="1"/>
        <end position="28"/>
    </location>
</feature>
<dbReference type="RefSeq" id="WP_235916532.1">
    <property type="nucleotide sequence ID" value="NZ_BJZP01000007.1"/>
</dbReference>
<dbReference type="Proteomes" id="UP000321717">
    <property type="component" value="Unassembled WGS sequence"/>
</dbReference>
<evidence type="ECO:0000313" key="2">
    <source>
        <dbReference type="EMBL" id="GEO84855.1"/>
    </source>
</evidence>
<gene>
    <name evidence="2" type="ORF">RNA01_17870</name>
</gene>
<proteinExistence type="predicted"/>
<keyword evidence="1" id="KW-0732">Signal</keyword>
<evidence type="ECO:0000256" key="1">
    <source>
        <dbReference type="SAM" id="SignalP"/>
    </source>
</evidence>
<sequence>MTARMKRALWAALALLGGTLAMVSSARAEDESRPTPEQIEEARVFVVNNAIFTLFHEAGHMLISEFGLPVLGREEDAVDALSSILLLEADDEALDVAIQDAADGWFLSDESKERDLTDTDLLDTHALDRQRAYQIVCMMTGADPEFFKEFADSIEFPESRREECAAEYERAKASWFGLLEPHYISQGPASSMTVIYEPTGDETMDFFANLLKEAGVLENVAQSVGAKYRFNDGIKLTAKSCGVANAFWDPQAREITYCYELAVDHIVLIDDYFKRDQTAKN</sequence>
<name>A0A512HHC7_9HYPH</name>
<dbReference type="Pfam" id="PF14247">
    <property type="entry name" value="DUF4344"/>
    <property type="match status" value="2"/>
</dbReference>
<reference evidence="2 3" key="1">
    <citation type="submission" date="2019-07" db="EMBL/GenBank/DDBJ databases">
        <title>Whole genome shotgun sequence of Rhizobium naphthalenivorans NBRC 107585.</title>
        <authorList>
            <person name="Hosoyama A."/>
            <person name="Uohara A."/>
            <person name="Ohji S."/>
            <person name="Ichikawa N."/>
        </authorList>
    </citation>
    <scope>NUCLEOTIDE SEQUENCE [LARGE SCALE GENOMIC DNA]</scope>
    <source>
        <strain evidence="2 3">NBRC 107585</strain>
    </source>
</reference>
<comment type="caution">
    <text evidence="2">The sequence shown here is derived from an EMBL/GenBank/DDBJ whole genome shotgun (WGS) entry which is preliminary data.</text>
</comment>
<dbReference type="EMBL" id="BJZP01000007">
    <property type="protein sequence ID" value="GEO84855.1"/>
    <property type="molecule type" value="Genomic_DNA"/>
</dbReference>
<evidence type="ECO:0008006" key="4">
    <source>
        <dbReference type="Google" id="ProtNLM"/>
    </source>
</evidence>
<accession>A0A512HHC7</accession>
<protein>
    <recommendedName>
        <fullName evidence="4">Metallopeptidase DUF4344</fullName>
    </recommendedName>
</protein>
<feature type="chain" id="PRO_5021759221" description="Metallopeptidase DUF4344" evidence="1">
    <location>
        <begin position="29"/>
        <end position="281"/>
    </location>
</feature>
<evidence type="ECO:0000313" key="3">
    <source>
        <dbReference type="Proteomes" id="UP000321717"/>
    </source>
</evidence>
<dbReference type="AlphaFoldDB" id="A0A512HHC7"/>